<dbReference type="AlphaFoldDB" id="A0A4Y2NA10"/>
<comment type="caution">
    <text evidence="1">The sequence shown here is derived from an EMBL/GenBank/DDBJ whole genome shotgun (WGS) entry which is preliminary data.</text>
</comment>
<dbReference type="EMBL" id="BGPR01207897">
    <property type="protein sequence ID" value="GBN34676.1"/>
    <property type="molecule type" value="Genomic_DNA"/>
</dbReference>
<proteinExistence type="predicted"/>
<keyword evidence="2" id="KW-1185">Reference proteome</keyword>
<evidence type="ECO:0000313" key="2">
    <source>
        <dbReference type="Proteomes" id="UP000499080"/>
    </source>
</evidence>
<sequence length="40" mass="4452">MGSHSSMLLQKAVYIFHLLTSLKELCLKPYTANLTFPAAL</sequence>
<dbReference type="Proteomes" id="UP000499080">
    <property type="component" value="Unassembled WGS sequence"/>
</dbReference>
<protein>
    <submittedName>
        <fullName evidence="1">Uncharacterized protein</fullName>
    </submittedName>
</protein>
<reference evidence="1 2" key="1">
    <citation type="journal article" date="2019" name="Sci. Rep.">
        <title>Orb-weaving spider Araneus ventricosus genome elucidates the spidroin gene catalogue.</title>
        <authorList>
            <person name="Kono N."/>
            <person name="Nakamura H."/>
            <person name="Ohtoshi R."/>
            <person name="Moran D.A.P."/>
            <person name="Shinohara A."/>
            <person name="Yoshida Y."/>
            <person name="Fujiwara M."/>
            <person name="Mori M."/>
            <person name="Tomita M."/>
            <person name="Arakawa K."/>
        </authorList>
    </citation>
    <scope>NUCLEOTIDE SEQUENCE [LARGE SCALE GENOMIC DNA]</scope>
</reference>
<name>A0A4Y2NA10_ARAVE</name>
<organism evidence="1 2">
    <name type="scientific">Araneus ventricosus</name>
    <name type="common">Orbweaver spider</name>
    <name type="synonym">Epeira ventricosa</name>
    <dbReference type="NCBI Taxonomy" id="182803"/>
    <lineage>
        <taxon>Eukaryota</taxon>
        <taxon>Metazoa</taxon>
        <taxon>Ecdysozoa</taxon>
        <taxon>Arthropoda</taxon>
        <taxon>Chelicerata</taxon>
        <taxon>Arachnida</taxon>
        <taxon>Araneae</taxon>
        <taxon>Araneomorphae</taxon>
        <taxon>Entelegynae</taxon>
        <taxon>Araneoidea</taxon>
        <taxon>Araneidae</taxon>
        <taxon>Araneus</taxon>
    </lineage>
</organism>
<feature type="non-terminal residue" evidence="1">
    <location>
        <position position="40"/>
    </location>
</feature>
<evidence type="ECO:0000313" key="1">
    <source>
        <dbReference type="EMBL" id="GBN34676.1"/>
    </source>
</evidence>
<accession>A0A4Y2NA10</accession>
<gene>
    <name evidence="1" type="ORF">AVEN_185167_1</name>
</gene>